<dbReference type="Pfam" id="PF02362">
    <property type="entry name" value="B3"/>
    <property type="match status" value="3"/>
</dbReference>
<dbReference type="SMART" id="SM01019">
    <property type="entry name" value="B3"/>
    <property type="match status" value="3"/>
</dbReference>
<feature type="domain" description="TF-B3" evidence="7">
    <location>
        <begin position="172"/>
        <end position="242"/>
    </location>
</feature>
<reference evidence="8" key="1">
    <citation type="journal article" date="2018" name="DNA Res.">
        <title>Multiple hybrid de novo genome assembly of finger millet, an orphan allotetraploid crop.</title>
        <authorList>
            <person name="Hatakeyama M."/>
            <person name="Aluri S."/>
            <person name="Balachadran M.T."/>
            <person name="Sivarajan S.R."/>
            <person name="Patrignani A."/>
            <person name="Gruter S."/>
            <person name="Poveda L."/>
            <person name="Shimizu-Inatsugi R."/>
            <person name="Baeten J."/>
            <person name="Francoijs K.J."/>
            <person name="Nataraja K.N."/>
            <person name="Reddy Y.A.N."/>
            <person name="Phadnis S."/>
            <person name="Ravikumar R.L."/>
            <person name="Schlapbach R."/>
            <person name="Sreeman S.M."/>
            <person name="Shimizu K.K."/>
        </authorList>
    </citation>
    <scope>NUCLEOTIDE SEQUENCE</scope>
</reference>
<evidence type="ECO:0000256" key="5">
    <source>
        <dbReference type="ARBA" id="ARBA00023242"/>
    </source>
</evidence>
<evidence type="ECO:0000256" key="4">
    <source>
        <dbReference type="ARBA" id="ARBA00023163"/>
    </source>
</evidence>
<evidence type="ECO:0000256" key="2">
    <source>
        <dbReference type="ARBA" id="ARBA00023015"/>
    </source>
</evidence>
<sequence>MQDIPKKFATNVRGHIAEEVKLEVPSGKIYYVKIAKEQNDLVFGSGWETFASAYDLTYGGFLVFAYTEHSHFKVRIFDRSCCEKECSCVLTDGIPHVQQRGVSQDNHMQSPAVERLAKHCIGSSSQSKKSSKTSPTNSPLQNSTEDDPSSEHIREPLNSGGFQKPTRPWLRIMLTKMGPSLCLPESSKKWAINVDIKTDGRYALSSGWLNFIHDNRLQEGDICIFQPSKGNDNMALIFYPLEESFQPQPPGYVPSTKSPRHGVTKPSYMAPRFTTLDGQQESEVIKKIGKINSDIPIYVVIMQKSNIARTLCMLVSYHFFGSVSEVKEEANFSLINSLQSVSSIVVSLFIFSICNQHFGLDYARTYLPHGKHNMRLRRPSKDNTWKGELRYYDRRPTLGRCWRQFVADNKLKLGDICLFQLMKDMKKLTMYVHIIRKERFS</sequence>
<feature type="region of interest" description="Disordered" evidence="6">
    <location>
        <begin position="122"/>
        <end position="164"/>
    </location>
</feature>
<comment type="caution">
    <text evidence="8">The sequence shown here is derived from an EMBL/GenBank/DDBJ whole genome shotgun (WGS) entry which is preliminary data.</text>
</comment>
<feature type="compositionally biased region" description="Low complexity" evidence="6">
    <location>
        <begin position="123"/>
        <end position="139"/>
    </location>
</feature>
<dbReference type="PANTHER" id="PTHR31391">
    <property type="entry name" value="B3 DOMAIN-CONTAINING PROTEIN OS11G0197600-RELATED"/>
    <property type="match status" value="1"/>
</dbReference>
<feature type="domain" description="TF-B3" evidence="7">
    <location>
        <begin position="341"/>
        <end position="438"/>
    </location>
</feature>
<evidence type="ECO:0000259" key="7">
    <source>
        <dbReference type="PROSITE" id="PS50863"/>
    </source>
</evidence>
<dbReference type="InterPro" id="IPR015300">
    <property type="entry name" value="DNA-bd_pseudobarrel_sf"/>
</dbReference>
<proteinExistence type="predicted"/>
<keyword evidence="3" id="KW-0238">DNA-binding</keyword>
<keyword evidence="2" id="KW-0805">Transcription regulation</keyword>
<name>A0AAV5CAY6_ELECO</name>
<dbReference type="PANTHER" id="PTHR31391:SF140">
    <property type="entry name" value="B3 DOMAIN-CONTAINING PROTEIN OS12G0591400"/>
    <property type="match status" value="1"/>
</dbReference>
<gene>
    <name evidence="8" type="primary">ga12008</name>
    <name evidence="8" type="ORF">PR202_ga12008</name>
</gene>
<organism evidence="8 9">
    <name type="scientific">Eleusine coracana subsp. coracana</name>
    <dbReference type="NCBI Taxonomy" id="191504"/>
    <lineage>
        <taxon>Eukaryota</taxon>
        <taxon>Viridiplantae</taxon>
        <taxon>Streptophyta</taxon>
        <taxon>Embryophyta</taxon>
        <taxon>Tracheophyta</taxon>
        <taxon>Spermatophyta</taxon>
        <taxon>Magnoliopsida</taxon>
        <taxon>Liliopsida</taxon>
        <taxon>Poales</taxon>
        <taxon>Poaceae</taxon>
        <taxon>PACMAD clade</taxon>
        <taxon>Chloridoideae</taxon>
        <taxon>Cynodonteae</taxon>
        <taxon>Eleusininae</taxon>
        <taxon>Eleusine</taxon>
    </lineage>
</organism>
<keyword evidence="5" id="KW-0539">Nucleus</keyword>
<dbReference type="SUPFAM" id="SSF101936">
    <property type="entry name" value="DNA-binding pseudobarrel domain"/>
    <property type="match status" value="3"/>
</dbReference>
<dbReference type="InterPro" id="IPR003340">
    <property type="entry name" value="B3_DNA-bd"/>
</dbReference>
<dbReference type="GO" id="GO:0003677">
    <property type="term" value="F:DNA binding"/>
    <property type="evidence" value="ECO:0007669"/>
    <property type="project" value="UniProtKB-KW"/>
</dbReference>
<protein>
    <recommendedName>
        <fullName evidence="7">TF-B3 domain-containing protein</fullName>
    </recommendedName>
</protein>
<accession>A0AAV5CAY6</accession>
<evidence type="ECO:0000256" key="1">
    <source>
        <dbReference type="ARBA" id="ARBA00004123"/>
    </source>
</evidence>
<evidence type="ECO:0000256" key="6">
    <source>
        <dbReference type="SAM" id="MobiDB-lite"/>
    </source>
</evidence>
<evidence type="ECO:0000313" key="9">
    <source>
        <dbReference type="Proteomes" id="UP001054889"/>
    </source>
</evidence>
<dbReference type="PROSITE" id="PS50863">
    <property type="entry name" value="B3"/>
    <property type="match status" value="3"/>
</dbReference>
<dbReference type="CDD" id="cd10017">
    <property type="entry name" value="B3_DNA"/>
    <property type="match status" value="3"/>
</dbReference>
<dbReference type="Proteomes" id="UP001054889">
    <property type="component" value="Unassembled WGS sequence"/>
</dbReference>
<dbReference type="Gene3D" id="2.40.330.10">
    <property type="entry name" value="DNA-binding pseudobarrel domain"/>
    <property type="match status" value="3"/>
</dbReference>
<dbReference type="AlphaFoldDB" id="A0AAV5CAY6"/>
<reference evidence="8" key="2">
    <citation type="submission" date="2021-12" db="EMBL/GenBank/DDBJ databases">
        <title>Resequencing data analysis of finger millet.</title>
        <authorList>
            <person name="Hatakeyama M."/>
            <person name="Aluri S."/>
            <person name="Balachadran M.T."/>
            <person name="Sivarajan S.R."/>
            <person name="Poveda L."/>
            <person name="Shimizu-Inatsugi R."/>
            <person name="Schlapbach R."/>
            <person name="Sreeman S.M."/>
            <person name="Shimizu K.K."/>
        </authorList>
    </citation>
    <scope>NUCLEOTIDE SEQUENCE</scope>
</reference>
<keyword evidence="9" id="KW-1185">Reference proteome</keyword>
<comment type="subcellular location">
    <subcellularLocation>
        <location evidence="1">Nucleus</location>
    </subcellularLocation>
</comment>
<dbReference type="EMBL" id="BQKI01000005">
    <property type="protein sequence ID" value="GJM95292.1"/>
    <property type="molecule type" value="Genomic_DNA"/>
</dbReference>
<evidence type="ECO:0000313" key="8">
    <source>
        <dbReference type="EMBL" id="GJM95292.1"/>
    </source>
</evidence>
<dbReference type="GO" id="GO:0005634">
    <property type="term" value="C:nucleus"/>
    <property type="evidence" value="ECO:0007669"/>
    <property type="project" value="UniProtKB-SubCell"/>
</dbReference>
<dbReference type="InterPro" id="IPR044837">
    <property type="entry name" value="REM16-like"/>
</dbReference>
<feature type="domain" description="TF-B3" evidence="7">
    <location>
        <begin position="1"/>
        <end position="80"/>
    </location>
</feature>
<evidence type="ECO:0000256" key="3">
    <source>
        <dbReference type="ARBA" id="ARBA00023125"/>
    </source>
</evidence>
<keyword evidence="4" id="KW-0804">Transcription</keyword>